<dbReference type="AlphaFoldDB" id="A0A1Y5S6W3"/>
<dbReference type="Proteomes" id="UP000193623">
    <property type="component" value="Unassembled WGS sequence"/>
</dbReference>
<evidence type="ECO:0000313" key="1">
    <source>
        <dbReference type="EMBL" id="SLN31171.1"/>
    </source>
</evidence>
<protein>
    <recommendedName>
        <fullName evidence="3">Phosphotransferase enzyme family protein</fullName>
    </recommendedName>
</protein>
<evidence type="ECO:0000313" key="2">
    <source>
        <dbReference type="Proteomes" id="UP000193623"/>
    </source>
</evidence>
<name>A0A1Y5S6W3_9RHOB</name>
<reference evidence="1 2" key="1">
    <citation type="submission" date="2017-03" db="EMBL/GenBank/DDBJ databases">
        <authorList>
            <person name="Afonso C.L."/>
            <person name="Miller P.J."/>
            <person name="Scott M.A."/>
            <person name="Spackman E."/>
            <person name="Goraichik I."/>
            <person name="Dimitrov K.M."/>
            <person name="Suarez D.L."/>
            <person name="Swayne D.E."/>
        </authorList>
    </citation>
    <scope>NUCLEOTIDE SEQUENCE [LARGE SCALE GENOMIC DNA]</scope>
    <source>
        <strain evidence="1 2">CECT 8397</strain>
    </source>
</reference>
<gene>
    <name evidence="1" type="ORF">PSJ8397_01435</name>
</gene>
<dbReference type="RefSeq" id="WP_085863873.1">
    <property type="nucleotide sequence ID" value="NZ_FWFT01000002.1"/>
</dbReference>
<accession>A0A1Y5S6W3</accession>
<proteinExistence type="predicted"/>
<evidence type="ECO:0008006" key="3">
    <source>
        <dbReference type="Google" id="ProtNLM"/>
    </source>
</evidence>
<dbReference type="InterPro" id="IPR011009">
    <property type="entry name" value="Kinase-like_dom_sf"/>
</dbReference>
<dbReference type="SUPFAM" id="SSF56112">
    <property type="entry name" value="Protein kinase-like (PK-like)"/>
    <property type="match status" value="1"/>
</dbReference>
<organism evidence="1 2">
    <name type="scientific">Pseudooctadecabacter jejudonensis</name>
    <dbReference type="NCBI Taxonomy" id="1391910"/>
    <lineage>
        <taxon>Bacteria</taxon>
        <taxon>Pseudomonadati</taxon>
        <taxon>Pseudomonadota</taxon>
        <taxon>Alphaproteobacteria</taxon>
        <taxon>Rhodobacterales</taxon>
        <taxon>Paracoccaceae</taxon>
        <taxon>Pseudooctadecabacter</taxon>
    </lineage>
</organism>
<sequence length="306" mass="34744">MVLHDIKKRLFIARRQRRARRVLINTIQRLHPHGSNSSWHIRHLTSRGHARGPRDLFRCIAPNGEPMIAKVYSERAAVEASFQVLVETAQFTDQLVQPILCDADTGVLLMEDAGNADLQSQIGTPQQTRMMQQAGAWLATFHGRGGVRQARFTQTAEMPIPPAQQTKLRPVFEKLHTREQDVLGRAVTVAQTFGDFKPENLILSQRGLLGIDRPLHETAPREQDLAFFLFCTQRVGFTSDPSLARFAEGRAAFLNAYGYPERDAPLLDQVLDLISVRQWMYRSGRADTPAAHQAFYDDWIARQHRD</sequence>
<keyword evidence="2" id="KW-1185">Reference proteome</keyword>
<dbReference type="EMBL" id="FWFT01000002">
    <property type="protein sequence ID" value="SLN31171.1"/>
    <property type="molecule type" value="Genomic_DNA"/>
</dbReference>
<dbReference type="OrthoDB" id="7856512at2"/>